<gene>
    <name evidence="11" type="ORF">SAMN05421666_2183</name>
</gene>
<comment type="similarity">
    <text evidence="2">Belongs to the peptidase M20A family. ArgE subfamily.</text>
</comment>
<keyword evidence="7" id="KW-0378">Hydrolase</keyword>
<dbReference type="NCBIfam" id="TIGR01892">
    <property type="entry name" value="AcOrn-deacetyl"/>
    <property type="match status" value="1"/>
</dbReference>
<keyword evidence="3" id="KW-0963">Cytoplasm</keyword>
<dbReference type="Gene3D" id="3.30.70.360">
    <property type="match status" value="1"/>
</dbReference>
<keyword evidence="8" id="KW-0862">Zinc</keyword>
<dbReference type="InterPro" id="IPR036264">
    <property type="entry name" value="Bact_exopeptidase_dim_dom"/>
</dbReference>
<evidence type="ECO:0000256" key="2">
    <source>
        <dbReference type="ARBA" id="ARBA00005691"/>
    </source>
</evidence>
<dbReference type="OrthoDB" id="9809784at2"/>
<proteinExistence type="inferred from homology"/>
<dbReference type="CDD" id="cd03894">
    <property type="entry name" value="M20_ArgE"/>
    <property type="match status" value="1"/>
</dbReference>
<dbReference type="GO" id="GO:0008777">
    <property type="term" value="F:acetylornithine deacetylase activity"/>
    <property type="evidence" value="ECO:0007669"/>
    <property type="project" value="TreeGrafter"/>
</dbReference>
<evidence type="ECO:0000256" key="5">
    <source>
        <dbReference type="ARBA" id="ARBA00022605"/>
    </source>
</evidence>
<dbReference type="InterPro" id="IPR010169">
    <property type="entry name" value="AcOrn-deacetyl"/>
</dbReference>
<dbReference type="EMBL" id="FTNV01000002">
    <property type="protein sequence ID" value="SIS17170.1"/>
    <property type="molecule type" value="Genomic_DNA"/>
</dbReference>
<dbReference type="PANTHER" id="PTHR43808:SF31">
    <property type="entry name" value="N-ACETYL-L-CITRULLINE DEACETYLASE"/>
    <property type="match status" value="1"/>
</dbReference>
<dbReference type="PANTHER" id="PTHR43808">
    <property type="entry name" value="ACETYLORNITHINE DEACETYLASE"/>
    <property type="match status" value="1"/>
</dbReference>
<dbReference type="PROSITE" id="PS00758">
    <property type="entry name" value="ARGE_DAPE_CPG2_1"/>
    <property type="match status" value="1"/>
</dbReference>
<evidence type="ECO:0000256" key="3">
    <source>
        <dbReference type="ARBA" id="ARBA00022490"/>
    </source>
</evidence>
<reference evidence="11 12" key="1">
    <citation type="submission" date="2017-01" db="EMBL/GenBank/DDBJ databases">
        <authorList>
            <person name="Mah S.A."/>
            <person name="Swanson W.J."/>
            <person name="Moy G.W."/>
            <person name="Vacquier V.D."/>
        </authorList>
    </citation>
    <scope>NUCLEOTIDE SEQUENCE [LARGE SCALE GENOMIC DNA]</scope>
    <source>
        <strain evidence="11 12">DSM 29590</strain>
    </source>
</reference>
<name>A0A1N7GXA2_9RHOB</name>
<keyword evidence="9" id="KW-0170">Cobalt</keyword>
<evidence type="ECO:0000259" key="10">
    <source>
        <dbReference type="Pfam" id="PF07687"/>
    </source>
</evidence>
<evidence type="ECO:0000256" key="4">
    <source>
        <dbReference type="ARBA" id="ARBA00022571"/>
    </source>
</evidence>
<protein>
    <submittedName>
        <fullName evidence="11">Acetylornithine deacetylase</fullName>
    </submittedName>
</protein>
<accession>A0A1N7GXA2</accession>
<keyword evidence="6" id="KW-0479">Metal-binding</keyword>
<dbReference type="InterPro" id="IPR050072">
    <property type="entry name" value="Peptidase_M20A"/>
</dbReference>
<feature type="domain" description="Peptidase M20 dimerisation" evidence="10">
    <location>
        <begin position="176"/>
        <end position="288"/>
    </location>
</feature>
<sequence length="388" mass="40792">MSAAEPHDATLAALSALIAFPTISADSNLALIDYAERLLCKAGFKAQRMPSADGAKSGLVARIGPEGPGGILLSAHSDVVPVAGQVWTRPPFELTREAGRLYGRGTTDMKGFLAAMLSLASRVEASALKAPLMLCISYDEEVGCIGMKEMLPALGALDWRPDLCIVGEPTDMKVATGHKGKTALRATCRGVAGHSSLAPNYVNALHLAADLVGALRDMQAEYVASNVTDDAYDMPYSTMHAGVMQGGAALNIVADHAVVDFELRHLPADTREAFGARLDARIARIIAEYPEGTASITLEPIFEYPGLEIPVDAPAVRRAMALCGSDRAVKVAFGTEAGYFAQLGLPALVCGPGNMAGQGHQADEYISAEELAACDAMMDRVLHDLGRG</sequence>
<organism evidence="11 12">
    <name type="scientific">Roseovarius nanhaiticus</name>
    <dbReference type="NCBI Taxonomy" id="573024"/>
    <lineage>
        <taxon>Bacteria</taxon>
        <taxon>Pseudomonadati</taxon>
        <taxon>Pseudomonadota</taxon>
        <taxon>Alphaproteobacteria</taxon>
        <taxon>Rhodobacterales</taxon>
        <taxon>Roseobacteraceae</taxon>
        <taxon>Roseovarius</taxon>
    </lineage>
</organism>
<dbReference type="SUPFAM" id="SSF53187">
    <property type="entry name" value="Zn-dependent exopeptidases"/>
    <property type="match status" value="1"/>
</dbReference>
<dbReference type="Pfam" id="PF07687">
    <property type="entry name" value="M20_dimer"/>
    <property type="match status" value="1"/>
</dbReference>
<evidence type="ECO:0000256" key="8">
    <source>
        <dbReference type="ARBA" id="ARBA00022833"/>
    </source>
</evidence>
<keyword evidence="5" id="KW-0028">Amino-acid biosynthesis</keyword>
<dbReference type="GO" id="GO:0006526">
    <property type="term" value="P:L-arginine biosynthetic process"/>
    <property type="evidence" value="ECO:0007669"/>
    <property type="project" value="UniProtKB-KW"/>
</dbReference>
<dbReference type="Gene3D" id="3.40.630.10">
    <property type="entry name" value="Zn peptidases"/>
    <property type="match status" value="1"/>
</dbReference>
<dbReference type="GO" id="GO:0046872">
    <property type="term" value="F:metal ion binding"/>
    <property type="evidence" value="ECO:0007669"/>
    <property type="project" value="UniProtKB-KW"/>
</dbReference>
<dbReference type="Proteomes" id="UP000186019">
    <property type="component" value="Unassembled WGS sequence"/>
</dbReference>
<comment type="cofactor">
    <cofactor evidence="1">
        <name>Zn(2+)</name>
        <dbReference type="ChEBI" id="CHEBI:29105"/>
    </cofactor>
</comment>
<evidence type="ECO:0000256" key="1">
    <source>
        <dbReference type="ARBA" id="ARBA00001947"/>
    </source>
</evidence>
<evidence type="ECO:0000256" key="7">
    <source>
        <dbReference type="ARBA" id="ARBA00022801"/>
    </source>
</evidence>
<dbReference type="Pfam" id="PF01546">
    <property type="entry name" value="Peptidase_M20"/>
    <property type="match status" value="1"/>
</dbReference>
<evidence type="ECO:0000256" key="6">
    <source>
        <dbReference type="ARBA" id="ARBA00022723"/>
    </source>
</evidence>
<dbReference type="RefSeq" id="WP_076533868.1">
    <property type="nucleotide sequence ID" value="NZ_FOAC01000003.1"/>
</dbReference>
<keyword evidence="12" id="KW-1185">Reference proteome</keyword>
<dbReference type="AlphaFoldDB" id="A0A1N7GXA2"/>
<evidence type="ECO:0000313" key="12">
    <source>
        <dbReference type="Proteomes" id="UP000186019"/>
    </source>
</evidence>
<dbReference type="InterPro" id="IPR011650">
    <property type="entry name" value="Peptidase_M20_dimer"/>
</dbReference>
<dbReference type="InterPro" id="IPR001261">
    <property type="entry name" value="ArgE/DapE_CS"/>
</dbReference>
<dbReference type="PROSITE" id="PS00759">
    <property type="entry name" value="ARGE_DAPE_CPG2_2"/>
    <property type="match status" value="1"/>
</dbReference>
<evidence type="ECO:0000256" key="9">
    <source>
        <dbReference type="ARBA" id="ARBA00023285"/>
    </source>
</evidence>
<dbReference type="SUPFAM" id="SSF55031">
    <property type="entry name" value="Bacterial exopeptidase dimerisation domain"/>
    <property type="match status" value="1"/>
</dbReference>
<evidence type="ECO:0000313" key="11">
    <source>
        <dbReference type="EMBL" id="SIS17170.1"/>
    </source>
</evidence>
<keyword evidence="4" id="KW-0055">Arginine biosynthesis</keyword>
<dbReference type="STRING" id="573024.SAMN05216208_3136"/>
<dbReference type="InterPro" id="IPR002933">
    <property type="entry name" value="Peptidase_M20"/>
</dbReference>
<dbReference type="NCBIfam" id="NF005710">
    <property type="entry name" value="PRK07522.1"/>
    <property type="match status" value="1"/>
</dbReference>